<feature type="compositionally biased region" description="Polar residues" evidence="1">
    <location>
        <begin position="247"/>
        <end position="257"/>
    </location>
</feature>
<gene>
    <name evidence="2" type="ORF">F5050DRAFT_51780</name>
</gene>
<keyword evidence="3" id="KW-1185">Reference proteome</keyword>
<reference evidence="2" key="1">
    <citation type="submission" date="2022-08" db="EMBL/GenBank/DDBJ databases">
        <authorList>
            <consortium name="DOE Joint Genome Institute"/>
            <person name="Min B."/>
            <person name="Riley R."/>
            <person name="Sierra-Patev S."/>
            <person name="Naranjo-Ortiz M."/>
            <person name="Looney B."/>
            <person name="Konkel Z."/>
            <person name="Slot J.C."/>
            <person name="Sakamoto Y."/>
            <person name="Steenwyk J.L."/>
            <person name="Rokas A."/>
            <person name="Carro J."/>
            <person name="Camarero S."/>
            <person name="Ferreira P."/>
            <person name="Molpeceres G."/>
            <person name="Ruiz-Duenas F.J."/>
            <person name="Serrano A."/>
            <person name="Henrissat B."/>
            <person name="Drula E."/>
            <person name="Hughes K.W."/>
            <person name="Mata J.L."/>
            <person name="Ishikawa N.K."/>
            <person name="Vargas-Isla R."/>
            <person name="Ushijima S."/>
            <person name="Smith C.A."/>
            <person name="Ahrendt S."/>
            <person name="Andreopoulos W."/>
            <person name="He G."/>
            <person name="Labutti K."/>
            <person name="Lipzen A."/>
            <person name="Ng V."/>
            <person name="Sandor L."/>
            <person name="Barry K."/>
            <person name="Martinez A.T."/>
            <person name="Xiao Y."/>
            <person name="Gibbons J.G."/>
            <person name="Terashima K."/>
            <person name="Hibbett D.S."/>
            <person name="Grigoriev I.V."/>
        </authorList>
    </citation>
    <scope>NUCLEOTIDE SEQUENCE</scope>
    <source>
        <strain evidence="2">TFB10827</strain>
    </source>
</reference>
<name>A0ABQ8QE84_9AGAR</name>
<feature type="region of interest" description="Disordered" evidence="1">
    <location>
        <begin position="202"/>
        <end position="258"/>
    </location>
</feature>
<organism evidence="2 3">
    <name type="scientific">Lentinula boryana</name>
    <dbReference type="NCBI Taxonomy" id="40481"/>
    <lineage>
        <taxon>Eukaryota</taxon>
        <taxon>Fungi</taxon>
        <taxon>Dikarya</taxon>
        <taxon>Basidiomycota</taxon>
        <taxon>Agaricomycotina</taxon>
        <taxon>Agaricomycetes</taxon>
        <taxon>Agaricomycetidae</taxon>
        <taxon>Agaricales</taxon>
        <taxon>Marasmiineae</taxon>
        <taxon>Omphalotaceae</taxon>
        <taxon>Lentinula</taxon>
    </lineage>
</organism>
<accession>A0ABQ8QE84</accession>
<comment type="caution">
    <text evidence="2">The sequence shown here is derived from an EMBL/GenBank/DDBJ whole genome shotgun (WGS) entry which is preliminary data.</text>
</comment>
<protein>
    <submittedName>
        <fullName evidence="2">Uncharacterized protein</fullName>
    </submittedName>
</protein>
<dbReference type="EMBL" id="MU790602">
    <property type="protein sequence ID" value="KAJ3996760.1"/>
    <property type="molecule type" value="Genomic_DNA"/>
</dbReference>
<sequence length="325" mass="37024">MDFIWDAIVKQDEGDQVDTFLRLMKSPNISATTLAAYYYDGHYHSYFYSGRVLPCYRMTAKRDFASDHANADVVQPRERKRDRTETPRLFRAFQYIHGLFQLCVQLEEIIYYIPRTQNFPAFDSMWAKTKEHVVLIQATVSRRHSVSEAGLWWLLDLGVKTVEYMFLSPLSINTASIPLPAMVPPSLKYPVLVDYPDTIIPRLSSPSPSRSPSPAETSIRNVRTEKAGDVGNASGRGRSKGKGREGVQSTSNDQSEPQIHLEGESEILDQPQTASKRGVPSVKVFRVYHVPIDLRYADKLRGHTSNKYKSRTKRRRLNLTVVGKQ</sequence>
<evidence type="ECO:0000313" key="3">
    <source>
        <dbReference type="Proteomes" id="UP001163828"/>
    </source>
</evidence>
<dbReference type="Proteomes" id="UP001163828">
    <property type="component" value="Unassembled WGS sequence"/>
</dbReference>
<evidence type="ECO:0000256" key="1">
    <source>
        <dbReference type="SAM" id="MobiDB-lite"/>
    </source>
</evidence>
<evidence type="ECO:0000313" key="2">
    <source>
        <dbReference type="EMBL" id="KAJ3996760.1"/>
    </source>
</evidence>
<feature type="compositionally biased region" description="Low complexity" evidence="1">
    <location>
        <begin position="202"/>
        <end position="214"/>
    </location>
</feature>
<proteinExistence type="predicted"/>